<protein>
    <submittedName>
        <fullName evidence="6">Cadherin similar to Le1-cadherin</fullName>
    </submittedName>
</protein>
<feature type="non-terminal residue" evidence="6">
    <location>
        <position position="1"/>
    </location>
</feature>
<comment type="function">
    <text evidence="3">Cadherins are calcium-dependent cell adhesion proteins.</text>
</comment>
<organism evidence="6">
    <name type="scientific">Caridina multidentata</name>
    <dbReference type="NCBI Taxonomy" id="293153"/>
    <lineage>
        <taxon>Eukaryota</taxon>
        <taxon>Metazoa</taxon>
        <taxon>Ecdysozoa</taxon>
        <taxon>Arthropoda</taxon>
        <taxon>Crustacea</taxon>
        <taxon>Multicrustacea</taxon>
        <taxon>Malacostraca</taxon>
        <taxon>Eumalacostraca</taxon>
        <taxon>Eucarida</taxon>
        <taxon>Decapoda</taxon>
        <taxon>Pleocyemata</taxon>
        <taxon>Caridea</taxon>
        <taxon>Atyoidea</taxon>
        <taxon>Atyidae</taxon>
        <taxon>Caridina</taxon>
    </lineage>
</organism>
<feature type="compositionally biased region" description="Low complexity" evidence="4">
    <location>
        <begin position="26"/>
        <end position="35"/>
    </location>
</feature>
<evidence type="ECO:0000313" key="6">
    <source>
        <dbReference type="EMBL" id="BAV16889.1"/>
    </source>
</evidence>
<reference evidence="6" key="1">
    <citation type="journal article" date="2017" name="BMC Evol. Biol.">
        <title>Evolutionary origin of type IV classical cadherins in arthropods.</title>
        <authorList>
            <person name="Sasaki M."/>
            <person name="Akiyama-Oda Y."/>
            <person name="Oda H."/>
        </authorList>
    </citation>
    <scope>NUCLEOTIDE SEQUENCE</scope>
</reference>
<evidence type="ECO:0000256" key="4">
    <source>
        <dbReference type="SAM" id="MobiDB-lite"/>
    </source>
</evidence>
<name>A0A193PK07_9EUCA</name>
<evidence type="ECO:0000256" key="3">
    <source>
        <dbReference type="RuleBase" id="RU004357"/>
    </source>
</evidence>
<keyword evidence="2" id="KW-1133">Transmembrane helix</keyword>
<dbReference type="GO" id="GO:0007156">
    <property type="term" value="P:homophilic cell adhesion via plasma membrane adhesion molecules"/>
    <property type="evidence" value="ECO:0007669"/>
    <property type="project" value="InterPro"/>
</dbReference>
<feature type="compositionally biased region" description="Basic and acidic residues" evidence="4">
    <location>
        <begin position="50"/>
        <end position="62"/>
    </location>
</feature>
<dbReference type="Gene3D" id="4.10.900.10">
    <property type="entry name" value="TCF3-CBD (Catenin binding domain)"/>
    <property type="match status" value="1"/>
</dbReference>
<proteinExistence type="predicted"/>
<dbReference type="InterPro" id="IPR000233">
    <property type="entry name" value="Cadherin_Y-type_LIR"/>
</dbReference>
<evidence type="ECO:0000259" key="5">
    <source>
        <dbReference type="Pfam" id="PF01049"/>
    </source>
</evidence>
<dbReference type="GO" id="GO:0009887">
    <property type="term" value="P:animal organ morphogenesis"/>
    <property type="evidence" value="ECO:0007669"/>
    <property type="project" value="UniProtKB-ARBA"/>
</dbReference>
<dbReference type="InterPro" id="IPR027397">
    <property type="entry name" value="Catenin-bd_sf"/>
</dbReference>
<feature type="compositionally biased region" description="Polar residues" evidence="4">
    <location>
        <begin position="89"/>
        <end position="99"/>
    </location>
</feature>
<dbReference type="GO" id="GO:0005509">
    <property type="term" value="F:calcium ion binding"/>
    <property type="evidence" value="ECO:0007669"/>
    <property type="project" value="InterPro"/>
</dbReference>
<feature type="domain" description="Cadherin Y-type LIR-motif" evidence="5">
    <location>
        <begin position="8"/>
        <end position="58"/>
    </location>
</feature>
<evidence type="ECO:0000256" key="1">
    <source>
        <dbReference type="ARBA" id="ARBA00022692"/>
    </source>
</evidence>
<keyword evidence="2" id="KW-0472">Membrane</keyword>
<feature type="region of interest" description="Disordered" evidence="4">
    <location>
        <begin position="26"/>
        <end position="161"/>
    </location>
</feature>
<evidence type="ECO:0000256" key="2">
    <source>
        <dbReference type="ARBA" id="ARBA00022989"/>
    </source>
</evidence>
<dbReference type="EMBL" id="LC159080">
    <property type="protein sequence ID" value="BAV16889.1"/>
    <property type="molecule type" value="Genomic_DNA"/>
</dbReference>
<dbReference type="AlphaFoldDB" id="A0A193PK07"/>
<keyword evidence="1" id="KW-0812">Transmembrane</keyword>
<accession>A0A193PK07</accession>
<dbReference type="Pfam" id="PF01049">
    <property type="entry name" value="CADH_Y-type_LIR"/>
    <property type="match status" value="1"/>
</dbReference>
<sequence length="161" mass="17885">IDREPTEFDDVRHYCFEGDEMSIASLSSIGSGTSSEADNVFEANDNWGPRFDKLNNIFKRDPDEEDDSEYDFKIPRQPRRYSLHKSPEKNSPSGNPTKESSASSSGNKPSGRPLQSPTVTFAEAKTQGSREGLLPQESDDHHDAINPLASYALAEGKESWC</sequence>